<keyword evidence="6" id="KW-0503">Monooxygenase</keyword>
<dbReference type="KEGG" id="pgri:PgNI_02212"/>
<evidence type="ECO:0000256" key="5">
    <source>
        <dbReference type="ARBA" id="ARBA00023004"/>
    </source>
</evidence>
<dbReference type="GO" id="GO:0016705">
    <property type="term" value="F:oxidoreductase activity, acting on paired donors, with incorporation or reduction of molecular oxygen"/>
    <property type="evidence" value="ECO:0007669"/>
    <property type="project" value="InterPro"/>
</dbReference>
<evidence type="ECO:0000256" key="3">
    <source>
        <dbReference type="ARBA" id="ARBA00022723"/>
    </source>
</evidence>
<dbReference type="CDD" id="cd11041">
    <property type="entry name" value="CYP503A1-like"/>
    <property type="match status" value="1"/>
</dbReference>
<accession>A0A6P8BKU0</accession>
<dbReference type="GO" id="GO:0020037">
    <property type="term" value="F:heme binding"/>
    <property type="evidence" value="ECO:0007669"/>
    <property type="project" value="InterPro"/>
</dbReference>
<dbReference type="PRINTS" id="PR00465">
    <property type="entry name" value="EP450IV"/>
</dbReference>
<organism evidence="9 10">
    <name type="scientific">Pyricularia grisea</name>
    <name type="common">Crabgrass-specific blast fungus</name>
    <name type="synonym">Magnaporthe grisea</name>
    <dbReference type="NCBI Taxonomy" id="148305"/>
    <lineage>
        <taxon>Eukaryota</taxon>
        <taxon>Fungi</taxon>
        <taxon>Dikarya</taxon>
        <taxon>Ascomycota</taxon>
        <taxon>Pezizomycotina</taxon>
        <taxon>Sordariomycetes</taxon>
        <taxon>Sordariomycetidae</taxon>
        <taxon>Magnaporthales</taxon>
        <taxon>Pyriculariaceae</taxon>
        <taxon>Pyricularia</taxon>
    </lineage>
</organism>
<keyword evidence="9" id="KW-1185">Reference proteome</keyword>
<dbReference type="PANTHER" id="PTHR46206">
    <property type="entry name" value="CYTOCHROME P450"/>
    <property type="match status" value="1"/>
</dbReference>
<keyword evidence="3 7" id="KW-0479">Metal-binding</keyword>
<evidence type="ECO:0000256" key="8">
    <source>
        <dbReference type="SAM" id="Phobius"/>
    </source>
</evidence>
<dbReference type="SUPFAM" id="SSF48264">
    <property type="entry name" value="Cytochrome P450"/>
    <property type="match status" value="1"/>
</dbReference>
<dbReference type="InterPro" id="IPR001128">
    <property type="entry name" value="Cyt_P450"/>
</dbReference>
<keyword evidence="8" id="KW-1133">Transmembrane helix</keyword>
<proteinExistence type="inferred from homology"/>
<dbReference type="Pfam" id="PF00067">
    <property type="entry name" value="p450"/>
    <property type="match status" value="1"/>
</dbReference>
<reference evidence="10" key="3">
    <citation type="submission" date="2025-08" db="UniProtKB">
        <authorList>
            <consortium name="RefSeq"/>
        </authorList>
    </citation>
    <scope>IDENTIFICATION</scope>
    <source>
        <strain evidence="10">NI907</strain>
    </source>
</reference>
<reference evidence="10" key="2">
    <citation type="submission" date="2019-10" db="EMBL/GenBank/DDBJ databases">
        <authorList>
            <consortium name="NCBI Genome Project"/>
        </authorList>
    </citation>
    <scope>NUCLEOTIDE SEQUENCE</scope>
    <source>
        <strain evidence="10">NI907</strain>
    </source>
</reference>
<evidence type="ECO:0000256" key="2">
    <source>
        <dbReference type="ARBA" id="ARBA00010617"/>
    </source>
</evidence>
<evidence type="ECO:0000313" key="10">
    <source>
        <dbReference type="RefSeq" id="XP_030987840.1"/>
    </source>
</evidence>
<dbReference type="GO" id="GO:0005506">
    <property type="term" value="F:iron ion binding"/>
    <property type="evidence" value="ECO:0007669"/>
    <property type="project" value="InterPro"/>
</dbReference>
<dbReference type="RefSeq" id="XP_030987840.1">
    <property type="nucleotide sequence ID" value="XM_031122279.1"/>
</dbReference>
<feature type="transmembrane region" description="Helical" evidence="8">
    <location>
        <begin position="208"/>
        <end position="228"/>
    </location>
</feature>
<keyword evidence="7" id="KW-0349">Heme</keyword>
<evidence type="ECO:0000256" key="1">
    <source>
        <dbReference type="ARBA" id="ARBA00001971"/>
    </source>
</evidence>
<dbReference type="AlphaFoldDB" id="A0A6P8BKU0"/>
<dbReference type="GeneID" id="41957191"/>
<evidence type="ECO:0008006" key="11">
    <source>
        <dbReference type="Google" id="ProtNLM"/>
    </source>
</evidence>
<comment type="cofactor">
    <cofactor evidence="1 7">
        <name>heme</name>
        <dbReference type="ChEBI" id="CHEBI:30413"/>
    </cofactor>
</comment>
<sequence length="491" mass="55898">MFAPKPQLSLGTSLDGPHPPVVKIPTEVRRSYKVCDAYSKALDEHGPVIMVPRHGRNEYVIDHRYASVILTDTKKFTFEKAAFDLLHFGFLAIADNGAFVHDIDQVVEGNVQPRMNAIIAKIFPVFRRYFDRMEDEVPKPAETKEYTTFNDMFGRMQLAVAHAMVVMVIGEERAGPEMAGHFAAVAVAMARMTGMDESTDEWTWFPKLWVIFNGLSAVFLTIVPRFFFKVAPLLWKNRREHLASGLASRHGTYVPLFDLLLVKHYHEKQGLFALLGFFRCLIIVIGLIFASIHQTVVGGLWQLVKLTEKQDEYLAAIRAEFEVVNPPGEPLTVPKLSQLRLLDSFMREVFRTKGDCWGPVRETTQPVRVGPYVIPKGAMCIVLIGRAHQHPDNYGPDGKKFDGFQWVEKAKPASQTSHDFLPFGHGRWACPGRQLAIHEIKIMLYFLFSKFDIKLRANTYRVKNTINTTTVAPEATFLVRRRMNTEYNRTV</sequence>
<feature type="transmembrane region" description="Helical" evidence="8">
    <location>
        <begin position="271"/>
        <end position="292"/>
    </location>
</feature>
<evidence type="ECO:0000313" key="9">
    <source>
        <dbReference type="Proteomes" id="UP000515153"/>
    </source>
</evidence>
<comment type="similarity">
    <text evidence="2">Belongs to the cytochrome P450 family.</text>
</comment>
<dbReference type="InterPro" id="IPR036396">
    <property type="entry name" value="Cyt_P450_sf"/>
</dbReference>
<keyword evidence="8" id="KW-0812">Transmembrane</keyword>
<evidence type="ECO:0000256" key="4">
    <source>
        <dbReference type="ARBA" id="ARBA00023002"/>
    </source>
</evidence>
<dbReference type="OrthoDB" id="1844152at2759"/>
<dbReference type="Proteomes" id="UP000515153">
    <property type="component" value="Unplaced"/>
</dbReference>
<keyword evidence="5 7" id="KW-0408">Iron</keyword>
<gene>
    <name evidence="10" type="ORF">PgNI_02212</name>
</gene>
<evidence type="ECO:0000256" key="7">
    <source>
        <dbReference type="PIRSR" id="PIRSR602403-1"/>
    </source>
</evidence>
<dbReference type="InterPro" id="IPR002403">
    <property type="entry name" value="Cyt_P450_E_grp-IV"/>
</dbReference>
<keyword evidence="4" id="KW-0560">Oxidoreductase</keyword>
<protein>
    <recommendedName>
        <fullName evidence="11">Cytochrome P450</fullName>
    </recommendedName>
</protein>
<evidence type="ECO:0000256" key="6">
    <source>
        <dbReference type="ARBA" id="ARBA00023033"/>
    </source>
</evidence>
<reference evidence="10" key="1">
    <citation type="journal article" date="2019" name="Mol. Biol. Evol.">
        <title>Blast fungal genomes show frequent chromosomal changes, gene gains and losses, and effector gene turnover.</title>
        <authorList>
            <person name="Gomez Luciano L.B."/>
            <person name="Jason Tsai I."/>
            <person name="Chuma I."/>
            <person name="Tosa Y."/>
            <person name="Chen Y.H."/>
            <person name="Li J.Y."/>
            <person name="Li M.Y."/>
            <person name="Jade Lu M.Y."/>
            <person name="Nakayashiki H."/>
            <person name="Li W.H."/>
        </authorList>
    </citation>
    <scope>NUCLEOTIDE SEQUENCE</scope>
    <source>
        <strain evidence="10">NI907</strain>
    </source>
</reference>
<dbReference type="GO" id="GO:0004497">
    <property type="term" value="F:monooxygenase activity"/>
    <property type="evidence" value="ECO:0007669"/>
    <property type="project" value="UniProtKB-KW"/>
</dbReference>
<keyword evidence="8" id="KW-0472">Membrane</keyword>
<feature type="binding site" description="axial binding residue" evidence="7">
    <location>
        <position position="430"/>
    </location>
    <ligand>
        <name>heme</name>
        <dbReference type="ChEBI" id="CHEBI:30413"/>
    </ligand>
    <ligandPart>
        <name>Fe</name>
        <dbReference type="ChEBI" id="CHEBI:18248"/>
    </ligandPart>
</feature>
<name>A0A6P8BKU0_PYRGI</name>
<dbReference type="Gene3D" id="1.10.630.10">
    <property type="entry name" value="Cytochrome P450"/>
    <property type="match status" value="1"/>
</dbReference>